<comment type="caution">
    <text evidence="8">The sequence shown here is derived from an EMBL/GenBank/DDBJ whole genome shotgun (WGS) entry which is preliminary data.</text>
</comment>
<protein>
    <recommendedName>
        <fullName evidence="10">Mid2 domain-containing protein</fullName>
    </recommendedName>
</protein>
<dbReference type="PANTHER" id="PTHR15549:SF26">
    <property type="entry name" value="AXIAL BUDDING PATTERN PROTEIN 2-RELATED"/>
    <property type="match status" value="1"/>
</dbReference>
<evidence type="ECO:0000256" key="1">
    <source>
        <dbReference type="ARBA" id="ARBA00004167"/>
    </source>
</evidence>
<name>A0A9Q3JA21_9BASI</name>
<feature type="compositionally biased region" description="Low complexity" evidence="5">
    <location>
        <begin position="350"/>
        <end position="367"/>
    </location>
</feature>
<feature type="compositionally biased region" description="Low complexity" evidence="5">
    <location>
        <begin position="85"/>
        <end position="125"/>
    </location>
</feature>
<feature type="region of interest" description="Disordered" evidence="5">
    <location>
        <begin position="349"/>
        <end position="369"/>
    </location>
</feature>
<feature type="transmembrane region" description="Helical" evidence="6">
    <location>
        <begin position="202"/>
        <end position="223"/>
    </location>
</feature>
<dbReference type="Proteomes" id="UP000765509">
    <property type="component" value="Unassembled WGS sequence"/>
</dbReference>
<keyword evidence="7" id="KW-0732">Signal</keyword>
<feature type="compositionally biased region" description="Polar residues" evidence="5">
    <location>
        <begin position="308"/>
        <end position="322"/>
    </location>
</feature>
<gene>
    <name evidence="8" type="ORF">O181_098043</name>
</gene>
<dbReference type="OrthoDB" id="2506631at2759"/>
<reference evidence="8" key="1">
    <citation type="submission" date="2021-03" db="EMBL/GenBank/DDBJ databases">
        <title>Draft genome sequence of rust myrtle Austropuccinia psidii MF-1, a brazilian biotype.</title>
        <authorList>
            <person name="Quecine M.C."/>
            <person name="Pachon D.M.R."/>
            <person name="Bonatelli M.L."/>
            <person name="Correr F.H."/>
            <person name="Franceschini L.M."/>
            <person name="Leite T.F."/>
            <person name="Margarido G.R.A."/>
            <person name="Almeida C.A."/>
            <person name="Ferrarezi J.A."/>
            <person name="Labate C.A."/>
        </authorList>
    </citation>
    <scope>NUCLEOTIDE SEQUENCE</scope>
    <source>
        <strain evidence="8">MF-1</strain>
    </source>
</reference>
<evidence type="ECO:0000256" key="4">
    <source>
        <dbReference type="ARBA" id="ARBA00023136"/>
    </source>
</evidence>
<dbReference type="GO" id="GO:0016020">
    <property type="term" value="C:membrane"/>
    <property type="evidence" value="ECO:0007669"/>
    <property type="project" value="UniProtKB-SubCell"/>
</dbReference>
<feature type="region of interest" description="Disordered" evidence="5">
    <location>
        <begin position="308"/>
        <end position="336"/>
    </location>
</feature>
<feature type="chain" id="PRO_5040312937" description="Mid2 domain-containing protein" evidence="7">
    <location>
        <begin position="25"/>
        <end position="418"/>
    </location>
</feature>
<evidence type="ECO:0000313" key="9">
    <source>
        <dbReference type="Proteomes" id="UP000765509"/>
    </source>
</evidence>
<dbReference type="InterPro" id="IPR051694">
    <property type="entry name" value="Immunoregulatory_rcpt-like"/>
</dbReference>
<feature type="region of interest" description="Disordered" evidence="5">
    <location>
        <begin position="31"/>
        <end position="125"/>
    </location>
</feature>
<evidence type="ECO:0000256" key="3">
    <source>
        <dbReference type="ARBA" id="ARBA00022989"/>
    </source>
</evidence>
<comment type="subcellular location">
    <subcellularLocation>
        <location evidence="1">Membrane</location>
        <topology evidence="1">Single-pass membrane protein</topology>
    </subcellularLocation>
</comment>
<evidence type="ECO:0008006" key="10">
    <source>
        <dbReference type="Google" id="ProtNLM"/>
    </source>
</evidence>
<dbReference type="GO" id="GO:0071944">
    <property type="term" value="C:cell periphery"/>
    <property type="evidence" value="ECO:0007669"/>
    <property type="project" value="UniProtKB-ARBA"/>
</dbReference>
<keyword evidence="9" id="KW-1185">Reference proteome</keyword>
<keyword evidence="4 6" id="KW-0472">Membrane</keyword>
<feature type="compositionally biased region" description="Low complexity" evidence="5">
    <location>
        <begin position="31"/>
        <end position="77"/>
    </location>
</feature>
<proteinExistence type="predicted"/>
<evidence type="ECO:0000256" key="5">
    <source>
        <dbReference type="SAM" id="MobiDB-lite"/>
    </source>
</evidence>
<evidence type="ECO:0000256" key="6">
    <source>
        <dbReference type="SAM" id="Phobius"/>
    </source>
</evidence>
<dbReference type="PANTHER" id="PTHR15549">
    <property type="entry name" value="PAIRED IMMUNOGLOBULIN-LIKE TYPE 2 RECEPTOR"/>
    <property type="match status" value="1"/>
</dbReference>
<dbReference type="EMBL" id="AVOT02066532">
    <property type="protein sequence ID" value="MBW0558328.1"/>
    <property type="molecule type" value="Genomic_DNA"/>
</dbReference>
<accession>A0A9Q3JA21</accession>
<organism evidence="8 9">
    <name type="scientific">Austropuccinia psidii MF-1</name>
    <dbReference type="NCBI Taxonomy" id="1389203"/>
    <lineage>
        <taxon>Eukaryota</taxon>
        <taxon>Fungi</taxon>
        <taxon>Dikarya</taxon>
        <taxon>Basidiomycota</taxon>
        <taxon>Pucciniomycotina</taxon>
        <taxon>Pucciniomycetes</taxon>
        <taxon>Pucciniales</taxon>
        <taxon>Sphaerophragmiaceae</taxon>
        <taxon>Austropuccinia</taxon>
    </lineage>
</organism>
<feature type="signal peptide" evidence="7">
    <location>
        <begin position="1"/>
        <end position="24"/>
    </location>
</feature>
<dbReference type="AlphaFoldDB" id="A0A9Q3JA21"/>
<sequence length="418" mass="45186">MKIEIKFFWILILNLNFTTLKISNQSINSLNPLSSTSSTSSTSQNNQNQNQNTTPNNQNQNSNDSPIPSSPSVSTSPQPAPTSPPSSAQPDQISSSLSSSPLISSSNPTQNSQSQPLTTSSHSISSNSLSLVSSQSVQSSSISSPSQSPHPASSIIIVTVTKTNADGSVYTSLTSSFTSIPSVSPSTNSSSSSSSSSSSTTLAIIGGIIGGLALLAALVFIVFRCTQRRFSDLDDDNVAIKWPELVNRSDDPSTLNPLAARPALGHGIGDEDLIENEKSRNFPPDFQLEDLNSDHAYHSNLYEPYNPYHSQNLLSSDSNAYSPQPYPHQINHQPFQESGYHDHRTIDLRSQPSHYSSNNFSSDSSQPITQSNIHSELQNQNEPYQLPWDGNEAIPLTVVNHHHSSQSLQRSSTQPPQL</sequence>
<evidence type="ECO:0000256" key="2">
    <source>
        <dbReference type="ARBA" id="ARBA00022692"/>
    </source>
</evidence>
<keyword evidence="3 6" id="KW-1133">Transmembrane helix</keyword>
<evidence type="ECO:0000313" key="8">
    <source>
        <dbReference type="EMBL" id="MBW0558328.1"/>
    </source>
</evidence>
<feature type="region of interest" description="Disordered" evidence="5">
    <location>
        <begin position="251"/>
        <end position="270"/>
    </location>
</feature>
<feature type="region of interest" description="Disordered" evidence="5">
    <location>
        <begin position="176"/>
        <end position="197"/>
    </location>
</feature>
<keyword evidence="2 6" id="KW-0812">Transmembrane</keyword>
<evidence type="ECO:0000256" key="7">
    <source>
        <dbReference type="SAM" id="SignalP"/>
    </source>
</evidence>